<feature type="compositionally biased region" description="Basic and acidic residues" evidence="2">
    <location>
        <begin position="479"/>
        <end position="495"/>
    </location>
</feature>
<feature type="compositionally biased region" description="Polar residues" evidence="2">
    <location>
        <begin position="626"/>
        <end position="639"/>
    </location>
</feature>
<dbReference type="EMBL" id="JASBNA010000050">
    <property type="protein sequence ID" value="KAK7680381.1"/>
    <property type="molecule type" value="Genomic_DNA"/>
</dbReference>
<feature type="compositionally biased region" description="Low complexity" evidence="2">
    <location>
        <begin position="283"/>
        <end position="304"/>
    </location>
</feature>
<feature type="compositionally biased region" description="Low complexity" evidence="2">
    <location>
        <begin position="554"/>
        <end position="565"/>
    </location>
</feature>
<dbReference type="AlphaFoldDB" id="A0AAW0FHY0"/>
<sequence>MSALDSQSSSSDDTLPRVASIQSKSQRSSASSRNPRREPERQHYDGTPTRLLSRMPHREDPKHLKTLLVVANDRLESETRRADQAEQRVVEVLERLRTANETISVVRSEASRANEELRLYKLQLDNAQREILRAQDIVDQLTSEREEAERAAAHARSVARRYREDGLMHKAREEGRREGYQEGYYQAKTMSYIVSQPRPRLANQMVIQSTPYIEDDEYEDEQPEPIQVHSDDRAEQVFQRTSTPARYPSPRTRPRSNTAPSRSQLRSVTPAHMNEAAHFAPTLPVPTITTPVNAPSPFHATSSPSPAPPSRPASRRPDHDLPPLPIRNTAPSPVHPPYEVPPDNYIPYAEDVESISLPPPHEFRGSMTPIDRTPSVAEQLLDDESEQNPSYVRTRDFAYNDERDRQPMNPPVTLGGIGSPQSRTSTQISQFELIAPPRSHSAKNPRPPREEPHPSHIRPQTPIVPGRSTTPMRPSSRMGMERDIRSPMGPRDRQVPSEFSPSSSSSGTPETVSRKRADSGKASALERLFKKRYRSKRTPPEERQSLVPEIFVESPSTPASSRGSSQRTTTVPVPNLLSPDHANRPLPVPSPSDILPINVEPVQIMHYEAPAYIQVPEVDMLPPNFMPTSYNTQTRTPSRSPAPMEGYSNDPVTSSPRTPYVPAPVPPSIVYPDPPTRSMTPRAPKSPPNRTSSRARSRSDSLAGRLSPLPFGNPFPIFSPSDD</sequence>
<comment type="caution">
    <text evidence="3">The sequence shown here is derived from an EMBL/GenBank/DDBJ whole genome shotgun (WGS) entry which is preliminary data.</text>
</comment>
<feature type="compositionally biased region" description="Low complexity" evidence="2">
    <location>
        <begin position="496"/>
        <end position="511"/>
    </location>
</feature>
<feature type="compositionally biased region" description="Basic and acidic residues" evidence="2">
    <location>
        <begin position="393"/>
        <end position="406"/>
    </location>
</feature>
<keyword evidence="1" id="KW-0175">Coiled coil</keyword>
<feature type="region of interest" description="Disordered" evidence="2">
    <location>
        <begin position="624"/>
        <end position="723"/>
    </location>
</feature>
<proteinExistence type="predicted"/>
<keyword evidence="4" id="KW-1185">Reference proteome</keyword>
<evidence type="ECO:0000256" key="1">
    <source>
        <dbReference type="SAM" id="Coils"/>
    </source>
</evidence>
<evidence type="ECO:0000313" key="4">
    <source>
        <dbReference type="Proteomes" id="UP001385951"/>
    </source>
</evidence>
<name>A0AAW0FHY0_9APHY</name>
<evidence type="ECO:0000256" key="2">
    <source>
        <dbReference type="SAM" id="MobiDB-lite"/>
    </source>
</evidence>
<feature type="compositionally biased region" description="Pro residues" evidence="2">
    <location>
        <begin position="659"/>
        <end position="675"/>
    </location>
</feature>
<evidence type="ECO:0000313" key="3">
    <source>
        <dbReference type="EMBL" id="KAK7680381.1"/>
    </source>
</evidence>
<dbReference type="Proteomes" id="UP001385951">
    <property type="component" value="Unassembled WGS sequence"/>
</dbReference>
<feature type="compositionally biased region" description="Acidic residues" evidence="2">
    <location>
        <begin position="213"/>
        <end position="223"/>
    </location>
</feature>
<feature type="compositionally biased region" description="Basic and acidic residues" evidence="2">
    <location>
        <begin position="35"/>
        <end position="44"/>
    </location>
</feature>
<feature type="compositionally biased region" description="Polar residues" evidence="2">
    <location>
        <begin position="419"/>
        <end position="430"/>
    </location>
</feature>
<reference evidence="3 4" key="1">
    <citation type="submission" date="2022-09" db="EMBL/GenBank/DDBJ databases">
        <authorList>
            <person name="Palmer J.M."/>
        </authorList>
    </citation>
    <scope>NUCLEOTIDE SEQUENCE [LARGE SCALE GENOMIC DNA]</scope>
    <source>
        <strain evidence="3 4">DSM 7382</strain>
    </source>
</reference>
<feature type="coiled-coil region" evidence="1">
    <location>
        <begin position="68"/>
        <end position="165"/>
    </location>
</feature>
<feature type="compositionally biased region" description="Low complexity" evidence="2">
    <location>
        <begin position="1"/>
        <end position="33"/>
    </location>
</feature>
<protein>
    <submittedName>
        <fullName evidence="3">Uncharacterized protein</fullName>
    </submittedName>
</protein>
<feature type="compositionally biased region" description="Low complexity" evidence="2">
    <location>
        <begin position="690"/>
        <end position="707"/>
    </location>
</feature>
<feature type="region of interest" description="Disordered" evidence="2">
    <location>
        <begin position="1"/>
        <end position="64"/>
    </location>
</feature>
<accession>A0AAW0FHY0</accession>
<feature type="region of interest" description="Disordered" evidence="2">
    <location>
        <begin position="213"/>
        <end position="266"/>
    </location>
</feature>
<organism evidence="3 4">
    <name type="scientific">Cerrena zonata</name>
    <dbReference type="NCBI Taxonomy" id="2478898"/>
    <lineage>
        <taxon>Eukaryota</taxon>
        <taxon>Fungi</taxon>
        <taxon>Dikarya</taxon>
        <taxon>Basidiomycota</taxon>
        <taxon>Agaricomycotina</taxon>
        <taxon>Agaricomycetes</taxon>
        <taxon>Polyporales</taxon>
        <taxon>Cerrenaceae</taxon>
        <taxon>Cerrena</taxon>
    </lineage>
</organism>
<feature type="region of interest" description="Disordered" evidence="2">
    <location>
        <begin position="283"/>
        <end position="590"/>
    </location>
</feature>
<gene>
    <name evidence="3" type="ORF">QCA50_016621</name>
</gene>
<feature type="compositionally biased region" description="Polar residues" evidence="2">
    <location>
        <begin position="255"/>
        <end position="266"/>
    </location>
</feature>